<name>A0A0D2PIN0_HYPSF</name>
<dbReference type="AlphaFoldDB" id="A0A0D2PIN0"/>
<reference evidence="4" key="2">
    <citation type="submission" date="2014-04" db="EMBL/GenBank/DDBJ databases">
        <title>Evolutionary Origins and Diversification of the Mycorrhizal Mutualists.</title>
        <authorList>
            <consortium name="DOE Joint Genome Institute"/>
            <consortium name="Mycorrhizal Genomics Consortium"/>
            <person name="Kohler A."/>
            <person name="Kuo A."/>
            <person name="Nagy L.G."/>
            <person name="Floudas D."/>
            <person name="Copeland A."/>
            <person name="Barry K.W."/>
            <person name="Cichocki N."/>
            <person name="Veneault-Fourrey C."/>
            <person name="LaButti K."/>
            <person name="Lindquist E.A."/>
            <person name="Lipzen A."/>
            <person name="Lundell T."/>
            <person name="Morin E."/>
            <person name="Murat C."/>
            <person name="Riley R."/>
            <person name="Ohm R."/>
            <person name="Sun H."/>
            <person name="Tunlid A."/>
            <person name="Henrissat B."/>
            <person name="Grigoriev I.V."/>
            <person name="Hibbett D.S."/>
            <person name="Martin F."/>
        </authorList>
    </citation>
    <scope>NUCLEOTIDE SEQUENCE [LARGE SCALE GENOMIC DNA]</scope>
    <source>
        <strain evidence="4">FD-334 SS-4</strain>
    </source>
</reference>
<organism evidence="3 4">
    <name type="scientific">Hypholoma sublateritium (strain FD-334 SS-4)</name>
    <dbReference type="NCBI Taxonomy" id="945553"/>
    <lineage>
        <taxon>Eukaryota</taxon>
        <taxon>Fungi</taxon>
        <taxon>Dikarya</taxon>
        <taxon>Basidiomycota</taxon>
        <taxon>Agaricomycotina</taxon>
        <taxon>Agaricomycetes</taxon>
        <taxon>Agaricomycetidae</taxon>
        <taxon>Agaricales</taxon>
        <taxon>Agaricineae</taxon>
        <taxon>Strophariaceae</taxon>
        <taxon>Hypholoma</taxon>
    </lineage>
</organism>
<reference evidence="3" key="1">
    <citation type="submission" date="2014-04" db="EMBL/GenBank/DDBJ databases">
        <title>Evolutionary Origins and Diversification of the Mycorrhizal Mutualists.</title>
        <authorList>
            <consortium name="DOE Joint Genome Institute"/>
            <person name="Kohler A."/>
            <person name="Kuo A."/>
            <person name="Nagy L.G."/>
            <person name="Floudas D."/>
            <person name="Copeland A."/>
            <person name="Barry K.W."/>
            <person name="Cichocki N."/>
            <person name="Veneault-Fourrey C."/>
            <person name="LaButti K."/>
            <person name="Lindquist E.A."/>
            <person name="Lipzen A."/>
            <person name="Lundell T."/>
            <person name="Morin E."/>
            <person name="Murat C."/>
            <person name="Riley R."/>
            <person name="Ohm R."/>
            <person name="Sun H."/>
            <person name="Tunlid A."/>
            <person name="Henrissat B."/>
            <person name="Grigoriev I.V."/>
            <person name="Hibbett D.S."/>
            <person name="Martin F."/>
            <person name="Consortium M.G."/>
        </authorList>
    </citation>
    <scope>NUCLEOTIDE SEQUENCE [LARGE SCALE GENOMIC DNA]</scope>
    <source>
        <strain evidence="3">FD-334 SS-4</strain>
    </source>
</reference>
<accession>A0A0D2PIN0</accession>
<keyword evidence="4" id="KW-1185">Reference proteome</keyword>
<protein>
    <submittedName>
        <fullName evidence="3">Uncharacterized protein</fullName>
    </submittedName>
</protein>
<evidence type="ECO:0000313" key="3">
    <source>
        <dbReference type="EMBL" id="KJA19880.1"/>
    </source>
</evidence>
<dbReference type="EMBL" id="KN817572">
    <property type="protein sequence ID" value="KJA19880.1"/>
    <property type="molecule type" value="Genomic_DNA"/>
</dbReference>
<proteinExistence type="predicted"/>
<feature type="compositionally biased region" description="Basic residues" evidence="1">
    <location>
        <begin position="52"/>
        <end position="64"/>
    </location>
</feature>
<evidence type="ECO:0000313" key="2">
    <source>
        <dbReference type="EMBL" id="KJA14400.1"/>
    </source>
</evidence>
<evidence type="ECO:0000313" key="4">
    <source>
        <dbReference type="Proteomes" id="UP000054270"/>
    </source>
</evidence>
<dbReference type="Proteomes" id="UP000054270">
    <property type="component" value="Unassembled WGS sequence"/>
</dbReference>
<sequence>MPCCAHLDTPIATQSARAAESGVADVPLDCNSEVGEIADESRTARASLRPPHPPRRGAHARPNRLTRLPGPSRRRRLLRQGADTCAVGCAERAKSALDSCALAPVSDSMATSVLVVKSPITPAPPAELDKHTPIEDSDAQLEANAVLRREATPSMEAPSNVYAKESAVLVEEDKDGVQEEQEEEDMEEITAPSFALDASAEDESMSESTAPLDLVVKYINRPPMTRLHAKMDAEIIVDALPTTNARDDAHISAQFKAASKSKNEPLKN</sequence>
<evidence type="ECO:0000256" key="1">
    <source>
        <dbReference type="SAM" id="MobiDB-lite"/>
    </source>
</evidence>
<gene>
    <name evidence="3" type="ORF">HYPSUDRAFT_204141</name>
    <name evidence="2" type="ORF">HYPSUDRAFT_208713</name>
</gene>
<feature type="region of interest" description="Disordered" evidence="1">
    <location>
        <begin position="36"/>
        <end position="71"/>
    </location>
</feature>
<dbReference type="EMBL" id="KN817680">
    <property type="protein sequence ID" value="KJA14400.1"/>
    <property type="molecule type" value="Genomic_DNA"/>
</dbReference>